<dbReference type="AlphaFoldDB" id="X1ELR1"/>
<proteinExistence type="predicted"/>
<dbReference type="Gene3D" id="3.30.70.100">
    <property type="match status" value="1"/>
</dbReference>
<feature type="domain" description="ABM" evidence="1">
    <location>
        <begin position="2"/>
        <end position="91"/>
    </location>
</feature>
<reference evidence="2" key="1">
    <citation type="journal article" date="2014" name="Front. Microbiol.">
        <title>High frequency of phylogenetically diverse reductive dehalogenase-homologous genes in deep subseafloor sedimentary metagenomes.</title>
        <authorList>
            <person name="Kawai M."/>
            <person name="Futagami T."/>
            <person name="Toyoda A."/>
            <person name="Takaki Y."/>
            <person name="Nishi S."/>
            <person name="Hori S."/>
            <person name="Arai W."/>
            <person name="Tsubouchi T."/>
            <person name="Morono Y."/>
            <person name="Uchiyama I."/>
            <person name="Ito T."/>
            <person name="Fujiyama A."/>
            <person name="Inagaki F."/>
            <person name="Takami H."/>
        </authorList>
    </citation>
    <scope>NUCLEOTIDE SEQUENCE</scope>
    <source>
        <strain evidence="2">Expedition CK06-06</strain>
    </source>
</reference>
<dbReference type="Pfam" id="PF03992">
    <property type="entry name" value="ABM"/>
    <property type="match status" value="1"/>
</dbReference>
<sequence>MVRVVIERHLKEGKRVDLMPLLRELRSVAMHQSGYITGETLASTGDPSIISVLSTWRNLEDWKAWEKSEPRIRLYKQIEPLLVEKPKVSIYQVVATEEK</sequence>
<organism evidence="2">
    <name type="scientific">marine sediment metagenome</name>
    <dbReference type="NCBI Taxonomy" id="412755"/>
    <lineage>
        <taxon>unclassified sequences</taxon>
        <taxon>metagenomes</taxon>
        <taxon>ecological metagenomes</taxon>
    </lineage>
</organism>
<dbReference type="InterPro" id="IPR007138">
    <property type="entry name" value="ABM_dom"/>
</dbReference>
<protein>
    <recommendedName>
        <fullName evidence="1">ABM domain-containing protein</fullName>
    </recommendedName>
</protein>
<dbReference type="InterPro" id="IPR011008">
    <property type="entry name" value="Dimeric_a/b-barrel"/>
</dbReference>
<evidence type="ECO:0000313" key="2">
    <source>
        <dbReference type="EMBL" id="GAH18049.1"/>
    </source>
</evidence>
<comment type="caution">
    <text evidence="2">The sequence shown here is derived from an EMBL/GenBank/DDBJ whole genome shotgun (WGS) entry which is preliminary data.</text>
</comment>
<dbReference type="SUPFAM" id="SSF54909">
    <property type="entry name" value="Dimeric alpha+beta barrel"/>
    <property type="match status" value="1"/>
</dbReference>
<dbReference type="EMBL" id="BART01030606">
    <property type="protein sequence ID" value="GAH18049.1"/>
    <property type="molecule type" value="Genomic_DNA"/>
</dbReference>
<name>X1ELR1_9ZZZZ</name>
<evidence type="ECO:0000259" key="1">
    <source>
        <dbReference type="PROSITE" id="PS51725"/>
    </source>
</evidence>
<gene>
    <name evidence="2" type="ORF">S01H4_53382</name>
</gene>
<dbReference type="PROSITE" id="PS51725">
    <property type="entry name" value="ABM"/>
    <property type="match status" value="1"/>
</dbReference>
<accession>X1ELR1</accession>